<dbReference type="InterPro" id="IPR048857">
    <property type="entry name" value="OTU1_Ubl"/>
</dbReference>
<dbReference type="GO" id="GO:0005634">
    <property type="term" value="C:nucleus"/>
    <property type="evidence" value="ECO:0007669"/>
    <property type="project" value="TreeGrafter"/>
</dbReference>
<evidence type="ECO:0000256" key="10">
    <source>
        <dbReference type="ARBA" id="ARBA00022833"/>
    </source>
</evidence>
<dbReference type="GO" id="GO:0004843">
    <property type="term" value="F:cysteine-type deubiquitinase activity"/>
    <property type="evidence" value="ECO:0007669"/>
    <property type="project" value="UniProtKB-UniRule"/>
</dbReference>
<evidence type="ECO:0000259" key="13">
    <source>
        <dbReference type="PROSITE" id="PS50802"/>
    </source>
</evidence>
<dbReference type="GO" id="GO:0005829">
    <property type="term" value="C:cytosol"/>
    <property type="evidence" value="ECO:0007669"/>
    <property type="project" value="TreeGrafter"/>
</dbReference>
<evidence type="ECO:0000313" key="14">
    <source>
        <dbReference type="EMBL" id="KAK2628879.1"/>
    </source>
</evidence>
<accession>A0AAD9WH03</accession>
<evidence type="ECO:0000256" key="7">
    <source>
        <dbReference type="ARBA" id="ARBA00022786"/>
    </source>
</evidence>
<evidence type="ECO:0000256" key="6">
    <source>
        <dbReference type="ARBA" id="ARBA00022771"/>
    </source>
</evidence>
<feature type="domain" description="OTU" evidence="13">
    <location>
        <begin position="193"/>
        <end position="314"/>
    </location>
</feature>
<feature type="region of interest" description="Disordered" evidence="12">
    <location>
        <begin position="136"/>
        <end position="187"/>
    </location>
</feature>
<keyword evidence="15" id="KW-1185">Reference proteome</keyword>
<dbReference type="SUPFAM" id="SSF54001">
    <property type="entry name" value="Cysteine proteinases"/>
    <property type="match status" value="1"/>
</dbReference>
<dbReference type="PANTHER" id="PTHR13312:SF0">
    <property type="entry name" value="UBIQUITIN THIOESTERASE OTU1"/>
    <property type="match status" value="1"/>
</dbReference>
<keyword evidence="3 11" id="KW-0963">Cytoplasm</keyword>
<dbReference type="FunFam" id="3.90.70.80:FF:000016">
    <property type="entry name" value="Putative ubiquitin thioesterase otu1"/>
    <property type="match status" value="1"/>
</dbReference>
<evidence type="ECO:0000256" key="8">
    <source>
        <dbReference type="ARBA" id="ARBA00022801"/>
    </source>
</evidence>
<comment type="function">
    <text evidence="11">Hydrolase that can remove conjugated ubiquitin from proteins and may therefore play an important regulatory role at the level of protein turnover by preventing degradation.</text>
</comment>
<dbReference type="AlphaFoldDB" id="A0AAD9WH03"/>
<keyword evidence="6" id="KW-0863">Zinc-finger</keyword>
<dbReference type="CDD" id="cd22745">
    <property type="entry name" value="OTU_OTU1"/>
    <property type="match status" value="1"/>
</dbReference>
<dbReference type="PANTHER" id="PTHR13312">
    <property type="entry name" value="HIV-INDUCED PROTEIN-7-LIKE PROTEASE"/>
    <property type="match status" value="1"/>
</dbReference>
<evidence type="ECO:0000256" key="4">
    <source>
        <dbReference type="ARBA" id="ARBA00022670"/>
    </source>
</evidence>
<dbReference type="GO" id="GO:0030968">
    <property type="term" value="P:endoplasmic reticulum unfolded protein response"/>
    <property type="evidence" value="ECO:0007669"/>
    <property type="project" value="TreeGrafter"/>
</dbReference>
<sequence length="395" mass="43436">MSELSQARSSLPFQKLDLKLNLRALLVASAWSFVTQFLLISSNPTIIMRTRVRAPEGTFTITLPDDATIADLISQITEKTSIARFDTKYGYPPKPLFLDESEKSSPLSTLGVKLDGEQLTLSRKDDQTTEQANIMSVGSSGSSAQKMGSSLDAIGSTKPQSKNSQPAAPVSLKRKAMQGDVPEQPCPQRGTTVVLRVMPDDNSCLFRAFGSACVPGDDLSMLELRSVVAATIQSDTDTYSRVVLEQEPDEYCKWIQTPDAWGGAIEMGILANYFGIEICSIDVKSLRVDKFNEDAPNRCILVYSGIHYDTIAESPTPTDPECDRKVWESSDELILGMAVELCKKLQAKHYFTDTGGMAIKCKECGSILYGQGQASGHAERFRHYDMEEVQTVRKS</sequence>
<reference evidence="14" key="1">
    <citation type="submission" date="2023-06" db="EMBL/GenBank/DDBJ databases">
        <title>Draft genome of Marssonina rosae.</title>
        <authorList>
            <person name="Cheng Q."/>
        </authorList>
    </citation>
    <scope>NUCLEOTIDE SEQUENCE</scope>
    <source>
        <strain evidence="14">R4</strain>
    </source>
</reference>
<evidence type="ECO:0000256" key="2">
    <source>
        <dbReference type="ARBA" id="ARBA00004496"/>
    </source>
</evidence>
<keyword evidence="7 11" id="KW-0833">Ubl conjugation pathway</keyword>
<feature type="compositionally biased region" description="Polar residues" evidence="12">
    <location>
        <begin position="157"/>
        <end position="166"/>
    </location>
</feature>
<evidence type="ECO:0000313" key="15">
    <source>
        <dbReference type="Proteomes" id="UP001285354"/>
    </source>
</evidence>
<dbReference type="GO" id="GO:0008270">
    <property type="term" value="F:zinc ion binding"/>
    <property type="evidence" value="ECO:0007669"/>
    <property type="project" value="UniProtKB-KW"/>
</dbReference>
<dbReference type="Pfam" id="PF21403">
    <property type="entry name" value="OTU1_UBXL"/>
    <property type="match status" value="1"/>
</dbReference>
<keyword evidence="4" id="KW-0645">Protease</keyword>
<evidence type="ECO:0000256" key="12">
    <source>
        <dbReference type="SAM" id="MobiDB-lite"/>
    </source>
</evidence>
<dbReference type="InterPro" id="IPR003323">
    <property type="entry name" value="OTU_dom"/>
</dbReference>
<evidence type="ECO:0000256" key="9">
    <source>
        <dbReference type="ARBA" id="ARBA00022807"/>
    </source>
</evidence>
<feature type="compositionally biased region" description="Low complexity" evidence="12">
    <location>
        <begin position="138"/>
        <end position="150"/>
    </location>
</feature>
<dbReference type="GO" id="GO:0036503">
    <property type="term" value="P:ERAD pathway"/>
    <property type="evidence" value="ECO:0007669"/>
    <property type="project" value="TreeGrafter"/>
</dbReference>
<evidence type="ECO:0000256" key="5">
    <source>
        <dbReference type="ARBA" id="ARBA00022723"/>
    </source>
</evidence>
<keyword evidence="8 11" id="KW-0378">Hydrolase</keyword>
<evidence type="ECO:0000256" key="11">
    <source>
        <dbReference type="RuleBase" id="RU367104"/>
    </source>
</evidence>
<protein>
    <recommendedName>
        <fullName evidence="11">Ubiquitin thioesterase OTU</fullName>
        <ecNumber evidence="11">3.4.19.12</ecNumber>
    </recommendedName>
</protein>
<name>A0AAD9WH03_9HELO</name>
<dbReference type="EC" id="3.4.19.12" evidence="11"/>
<dbReference type="PROSITE" id="PS50802">
    <property type="entry name" value="OTU"/>
    <property type="match status" value="1"/>
</dbReference>
<dbReference type="EMBL" id="JAUBYV010000002">
    <property type="protein sequence ID" value="KAK2628879.1"/>
    <property type="molecule type" value="Genomic_DNA"/>
</dbReference>
<evidence type="ECO:0000256" key="3">
    <source>
        <dbReference type="ARBA" id="ARBA00022490"/>
    </source>
</evidence>
<dbReference type="Pfam" id="PF02338">
    <property type="entry name" value="OTU"/>
    <property type="match status" value="1"/>
</dbReference>
<comment type="catalytic activity">
    <reaction evidence="1 11">
        <text>Thiol-dependent hydrolysis of ester, thioester, amide, peptide and isopeptide bonds formed by the C-terminal Gly of ubiquitin (a 76-residue protein attached to proteins as an intracellular targeting signal).</text>
        <dbReference type="EC" id="3.4.19.12"/>
    </reaction>
</comment>
<dbReference type="GO" id="GO:0016579">
    <property type="term" value="P:protein deubiquitination"/>
    <property type="evidence" value="ECO:0007669"/>
    <property type="project" value="TreeGrafter"/>
</dbReference>
<dbReference type="Gene3D" id="3.90.70.80">
    <property type="match status" value="1"/>
</dbReference>
<dbReference type="Gene3D" id="3.10.20.90">
    <property type="entry name" value="Phosphatidylinositol 3-kinase Catalytic Subunit, Chain A, domain 1"/>
    <property type="match status" value="1"/>
</dbReference>
<organism evidence="14 15">
    <name type="scientific">Diplocarpon rosae</name>
    <dbReference type="NCBI Taxonomy" id="946125"/>
    <lineage>
        <taxon>Eukaryota</taxon>
        <taxon>Fungi</taxon>
        <taxon>Dikarya</taxon>
        <taxon>Ascomycota</taxon>
        <taxon>Pezizomycotina</taxon>
        <taxon>Leotiomycetes</taxon>
        <taxon>Helotiales</taxon>
        <taxon>Drepanopezizaceae</taxon>
        <taxon>Diplocarpon</taxon>
    </lineage>
</organism>
<comment type="caution">
    <text evidence="14">The sequence shown here is derived from an EMBL/GenBank/DDBJ whole genome shotgun (WGS) entry which is preliminary data.</text>
</comment>
<keyword evidence="9 11" id="KW-0788">Thiol protease</keyword>
<keyword evidence="5" id="KW-0479">Metal-binding</keyword>
<comment type="subcellular location">
    <subcellularLocation>
        <location evidence="2 11">Cytoplasm</location>
    </subcellularLocation>
</comment>
<gene>
    <name evidence="14" type="ORF">QTJ16_001982</name>
</gene>
<proteinExistence type="predicted"/>
<dbReference type="Proteomes" id="UP001285354">
    <property type="component" value="Unassembled WGS sequence"/>
</dbReference>
<evidence type="ECO:0000256" key="1">
    <source>
        <dbReference type="ARBA" id="ARBA00000707"/>
    </source>
</evidence>
<keyword evidence="10" id="KW-0862">Zinc</keyword>
<dbReference type="InterPro" id="IPR038765">
    <property type="entry name" value="Papain-like_cys_pep_sf"/>
</dbReference>